<evidence type="ECO:0000313" key="7">
    <source>
        <dbReference type="EMBL" id="OZC02378.1"/>
    </source>
</evidence>
<dbReference type="GO" id="GO:0005737">
    <property type="term" value="C:cytoplasm"/>
    <property type="evidence" value="ECO:0007669"/>
    <property type="project" value="TreeGrafter"/>
</dbReference>
<dbReference type="Proteomes" id="UP000216446">
    <property type="component" value="Unassembled WGS sequence"/>
</dbReference>
<dbReference type="Gene3D" id="3.40.1390.30">
    <property type="entry name" value="NIF3 (NGG1p interacting factor 3)-like"/>
    <property type="match status" value="1"/>
</dbReference>
<dbReference type="InParanoid" id="A0A259TXS5"/>
<dbReference type="InterPro" id="IPR036069">
    <property type="entry name" value="DUF34/NIF3_sf"/>
</dbReference>
<gene>
    <name evidence="7" type="ORF">BSZ36_04930</name>
</gene>
<protein>
    <recommendedName>
        <fullName evidence="3 5">GTP cyclohydrolase 1 type 2 homolog</fullName>
    </recommendedName>
</protein>
<sequence length="372" mass="39538">MPTAADIVASLNRWAPEAQKADFDNVGLQVGDPSREVTRVIVALDLTPEVIDEAVASGAEMIVTHHPLLFKPLTKLVPDGFVPALAFRLAQENIAFAAIHTNLDAQFGGVSFALAGLLGLQGVTTLAPEAGMLKKLVVFAPQTHAAGVRKAMAEAGAGQIGDYKDCSFSASGEGRFRATAAATPHVGARGEVHVEPEVRIEVLVERWTLGAVVRAMKEAHPYEEVAYDVYAIEQSSRTIGYGAVGTLPEPLALDAFLARVASGTEAEVLRYSAAPEAMISRVAVCGGSGMSFFGAALASGADAFVTGDVTYHRFFEPLDARGRSRMALIDAGHYETEWVTERLLAEHIAGAFPDLHVSRTRTRTSPVQTFVP</sequence>
<dbReference type="PANTHER" id="PTHR13799">
    <property type="entry name" value="NGG1 INTERACTING FACTOR 3"/>
    <property type="match status" value="1"/>
</dbReference>
<dbReference type="InterPro" id="IPR002678">
    <property type="entry name" value="DUF34/NIF3"/>
</dbReference>
<dbReference type="FunFam" id="3.40.1390.30:FF:000001">
    <property type="entry name" value="GTP cyclohydrolase 1 type 2"/>
    <property type="match status" value="1"/>
</dbReference>
<dbReference type="Gene3D" id="3.30.70.120">
    <property type="match status" value="1"/>
</dbReference>
<comment type="subunit">
    <text evidence="2">Homohexamer.</text>
</comment>
<proteinExistence type="inferred from homology"/>
<evidence type="ECO:0000256" key="5">
    <source>
        <dbReference type="PIRNR" id="PIRNR037489"/>
    </source>
</evidence>
<dbReference type="GO" id="GO:0046872">
    <property type="term" value="F:metal ion binding"/>
    <property type="evidence" value="ECO:0007669"/>
    <property type="project" value="UniProtKB-UniRule"/>
</dbReference>
<feature type="binding site" evidence="6">
    <location>
        <position position="66"/>
    </location>
    <ligand>
        <name>a divalent metal cation</name>
        <dbReference type="ChEBI" id="CHEBI:60240"/>
        <label>1</label>
    </ligand>
</feature>
<keyword evidence="4 5" id="KW-0479">Metal-binding</keyword>
<dbReference type="PIRSF" id="PIRSF037489">
    <property type="entry name" value="UCP037489_NIF3_YqfO"/>
    <property type="match status" value="1"/>
</dbReference>
<dbReference type="SUPFAM" id="SSF102705">
    <property type="entry name" value="NIF3 (NGG1p interacting factor 3)-like"/>
    <property type="match status" value="1"/>
</dbReference>
<dbReference type="EMBL" id="MQWB01000001">
    <property type="protein sequence ID" value="OZC02378.1"/>
    <property type="molecule type" value="Genomic_DNA"/>
</dbReference>
<evidence type="ECO:0000256" key="4">
    <source>
        <dbReference type="ARBA" id="ARBA00022723"/>
    </source>
</evidence>
<dbReference type="InterPro" id="IPR017221">
    <property type="entry name" value="DUF34/NIF3_bac"/>
</dbReference>
<dbReference type="NCBIfam" id="TIGR00486">
    <property type="entry name" value="YbgI_SA1388"/>
    <property type="match status" value="1"/>
</dbReference>
<evidence type="ECO:0000256" key="3">
    <source>
        <dbReference type="ARBA" id="ARBA00022112"/>
    </source>
</evidence>
<organism evidence="7 8">
    <name type="scientific">Rubricoccus marinus</name>
    <dbReference type="NCBI Taxonomy" id="716817"/>
    <lineage>
        <taxon>Bacteria</taxon>
        <taxon>Pseudomonadati</taxon>
        <taxon>Rhodothermota</taxon>
        <taxon>Rhodothermia</taxon>
        <taxon>Rhodothermales</taxon>
        <taxon>Rubricoccaceae</taxon>
        <taxon>Rubricoccus</taxon>
    </lineage>
</organism>
<feature type="binding site" evidence="6">
    <location>
        <position position="65"/>
    </location>
    <ligand>
        <name>a divalent metal cation</name>
        <dbReference type="ChEBI" id="CHEBI:60240"/>
        <label>1</label>
    </ligand>
</feature>
<keyword evidence="8" id="KW-1185">Reference proteome</keyword>
<feature type="binding site" evidence="6">
    <location>
        <position position="337"/>
    </location>
    <ligand>
        <name>a divalent metal cation</name>
        <dbReference type="ChEBI" id="CHEBI:60240"/>
        <label>1</label>
    </ligand>
</feature>
<evidence type="ECO:0000256" key="1">
    <source>
        <dbReference type="ARBA" id="ARBA00006964"/>
    </source>
</evidence>
<name>A0A259TXS5_9BACT</name>
<evidence type="ECO:0000256" key="2">
    <source>
        <dbReference type="ARBA" id="ARBA00011643"/>
    </source>
</evidence>
<dbReference type="PANTHER" id="PTHR13799:SF14">
    <property type="entry name" value="GTP CYCLOHYDROLASE 1 TYPE 2 HOMOLOG"/>
    <property type="match status" value="1"/>
</dbReference>
<dbReference type="OrthoDB" id="9792792at2"/>
<evidence type="ECO:0000313" key="8">
    <source>
        <dbReference type="Proteomes" id="UP000216446"/>
    </source>
</evidence>
<accession>A0A259TXS5</accession>
<dbReference type="RefSeq" id="WP_094546570.1">
    <property type="nucleotide sequence ID" value="NZ_MQWB01000001.1"/>
</dbReference>
<dbReference type="Pfam" id="PF01784">
    <property type="entry name" value="DUF34_NIF3"/>
    <property type="match status" value="1"/>
</dbReference>
<evidence type="ECO:0000256" key="6">
    <source>
        <dbReference type="PIRSR" id="PIRSR602678-1"/>
    </source>
</evidence>
<reference evidence="7 8" key="1">
    <citation type="submission" date="2016-11" db="EMBL/GenBank/DDBJ databases">
        <title>Study of marine rhodopsin-containing bacteria.</title>
        <authorList>
            <person name="Yoshizawa S."/>
            <person name="Kumagai Y."/>
            <person name="Kogure K."/>
        </authorList>
    </citation>
    <scope>NUCLEOTIDE SEQUENCE [LARGE SCALE GENOMIC DNA]</scope>
    <source>
        <strain evidence="7 8">SG-29</strain>
    </source>
</reference>
<comment type="similarity">
    <text evidence="1 5">Belongs to the GTP cyclohydrolase I type 2/NIF3 family.</text>
</comment>
<feature type="binding site" evidence="6">
    <location>
        <position position="104"/>
    </location>
    <ligand>
        <name>a divalent metal cation</name>
        <dbReference type="ChEBI" id="CHEBI:60240"/>
        <label>1</label>
    </ligand>
</feature>
<comment type="caution">
    <text evidence="7">The sequence shown here is derived from an EMBL/GenBank/DDBJ whole genome shotgun (WGS) entry which is preliminary data.</text>
</comment>
<dbReference type="InterPro" id="IPR015867">
    <property type="entry name" value="N-reg_PII/ATP_PRibTrfase_C"/>
</dbReference>
<dbReference type="AlphaFoldDB" id="A0A259TXS5"/>
<feature type="binding site" evidence="6">
    <location>
        <position position="333"/>
    </location>
    <ligand>
        <name>a divalent metal cation</name>
        <dbReference type="ChEBI" id="CHEBI:60240"/>
        <label>1</label>
    </ligand>
</feature>